<dbReference type="InterPro" id="IPR036249">
    <property type="entry name" value="Thioredoxin-like_sf"/>
</dbReference>
<feature type="domain" description="GST C-terminal" evidence="7">
    <location>
        <begin position="71"/>
        <end position="189"/>
    </location>
</feature>
<dbReference type="SUPFAM" id="SSF52833">
    <property type="entry name" value="Thioredoxin-like"/>
    <property type="match status" value="1"/>
</dbReference>
<evidence type="ECO:0000259" key="7">
    <source>
        <dbReference type="PROSITE" id="PS50405"/>
    </source>
</evidence>
<gene>
    <name evidence="8" type="primary">GSTM1</name>
    <name evidence="8" type="ORF">GZH46_01581</name>
</gene>
<accession>A0ABQ7S8Z3</accession>
<dbReference type="PANTHER" id="PTHR11571:SF222">
    <property type="entry name" value="GLUTATHIONE TRANSFERASE"/>
    <property type="match status" value="1"/>
</dbReference>
<dbReference type="PANTHER" id="PTHR11571">
    <property type="entry name" value="GLUTATHIONE S-TRANSFERASE"/>
    <property type="match status" value="1"/>
</dbReference>
<feature type="non-terminal residue" evidence="8">
    <location>
        <position position="1"/>
    </location>
</feature>
<reference evidence="8 9" key="1">
    <citation type="submission" date="2020-10" db="EMBL/GenBank/DDBJ databases">
        <authorList>
            <person name="Klimov P.B."/>
            <person name="Dyachkov S.M."/>
            <person name="Chetverikov P.E."/>
        </authorList>
    </citation>
    <scope>NUCLEOTIDE SEQUENCE [LARGE SCALE GENOMIC DNA]</scope>
    <source>
        <strain evidence="8">BMOC 18-1129-001#AD2665</strain>
        <tissue evidence="8">Entire mites</tissue>
    </source>
</reference>
<dbReference type="InterPro" id="IPR010987">
    <property type="entry name" value="Glutathione-S-Trfase_C-like"/>
</dbReference>
<dbReference type="PROSITE" id="PS50404">
    <property type="entry name" value="GST_NTER"/>
    <property type="match status" value="1"/>
</dbReference>
<organism evidence="8 9">
    <name type="scientific">Fragariocoptes setiger</name>
    <dbReference type="NCBI Taxonomy" id="1670756"/>
    <lineage>
        <taxon>Eukaryota</taxon>
        <taxon>Metazoa</taxon>
        <taxon>Ecdysozoa</taxon>
        <taxon>Arthropoda</taxon>
        <taxon>Chelicerata</taxon>
        <taxon>Arachnida</taxon>
        <taxon>Acari</taxon>
        <taxon>Acariformes</taxon>
        <taxon>Trombidiformes</taxon>
        <taxon>Prostigmata</taxon>
        <taxon>Eupodina</taxon>
        <taxon>Eriophyoidea</taxon>
        <taxon>Phytoptidae</taxon>
        <taxon>Fragariocoptes</taxon>
    </lineage>
</organism>
<dbReference type="InterPro" id="IPR004046">
    <property type="entry name" value="GST_C"/>
</dbReference>
<evidence type="ECO:0000256" key="4">
    <source>
        <dbReference type="ARBA" id="ARBA00022679"/>
    </source>
</evidence>
<protein>
    <recommendedName>
        <fullName evidence="3">glutathione transferase</fullName>
        <ecNumber evidence="3">2.5.1.18</ecNumber>
    </recommendedName>
</protein>
<dbReference type="Proteomes" id="UP000825002">
    <property type="component" value="Unassembled WGS sequence"/>
</dbReference>
<dbReference type="InterPro" id="IPR003081">
    <property type="entry name" value="GST_mu"/>
</dbReference>
<dbReference type="Pfam" id="PF02798">
    <property type="entry name" value="GST_N"/>
    <property type="match status" value="1"/>
</dbReference>
<comment type="catalytic activity">
    <reaction evidence="5">
        <text>RX + glutathione = an S-substituted glutathione + a halide anion + H(+)</text>
        <dbReference type="Rhea" id="RHEA:16437"/>
        <dbReference type="ChEBI" id="CHEBI:15378"/>
        <dbReference type="ChEBI" id="CHEBI:16042"/>
        <dbReference type="ChEBI" id="CHEBI:17792"/>
        <dbReference type="ChEBI" id="CHEBI:57925"/>
        <dbReference type="ChEBI" id="CHEBI:90779"/>
        <dbReference type="EC" id="2.5.1.18"/>
    </reaction>
</comment>
<dbReference type="PROSITE" id="PS50405">
    <property type="entry name" value="GST_CTER"/>
    <property type="match status" value="1"/>
</dbReference>
<dbReference type="EMBL" id="JAIFTH010000297">
    <property type="protein sequence ID" value="KAG9509887.1"/>
    <property type="molecule type" value="Genomic_DNA"/>
</dbReference>
<evidence type="ECO:0000256" key="5">
    <source>
        <dbReference type="ARBA" id="ARBA00047960"/>
    </source>
</evidence>
<dbReference type="SFLD" id="SFLDS00019">
    <property type="entry name" value="Glutathione_Transferase_(cytos"/>
    <property type="match status" value="1"/>
</dbReference>
<dbReference type="Pfam" id="PF14497">
    <property type="entry name" value="GST_C_3"/>
    <property type="match status" value="1"/>
</dbReference>
<comment type="similarity">
    <text evidence="2">Belongs to the GST superfamily. Mu family.</text>
</comment>
<dbReference type="InterPro" id="IPR036282">
    <property type="entry name" value="Glutathione-S-Trfase_C_sf"/>
</dbReference>
<dbReference type="EC" id="2.5.1.18" evidence="3"/>
<dbReference type="PRINTS" id="PR01267">
    <property type="entry name" value="GSTRNSFRASEM"/>
</dbReference>
<keyword evidence="9" id="KW-1185">Reference proteome</keyword>
<feature type="domain" description="GST N-terminal" evidence="6">
    <location>
        <begin position="1"/>
        <end position="69"/>
    </location>
</feature>
<comment type="function">
    <text evidence="1">Conjugation of reduced glutathione to a wide number of exogenous and endogenous hydrophobic electrophiles.</text>
</comment>
<name>A0ABQ7S8Z3_9ACAR</name>
<evidence type="ECO:0000313" key="9">
    <source>
        <dbReference type="Proteomes" id="UP000825002"/>
    </source>
</evidence>
<evidence type="ECO:0000313" key="8">
    <source>
        <dbReference type="EMBL" id="KAG9509887.1"/>
    </source>
</evidence>
<evidence type="ECO:0000259" key="6">
    <source>
        <dbReference type="PROSITE" id="PS50404"/>
    </source>
</evidence>
<dbReference type="Gene3D" id="3.40.30.10">
    <property type="entry name" value="Glutaredoxin"/>
    <property type="match status" value="1"/>
</dbReference>
<sequence length="203" mass="23562">MLAHAGADFEEKRYTTGPAPTYDRSQWLNEKFSLGLEFPNLPYMIDGDVKLTQSLTISRYLARKHGLMGKTEAEQQRVDLAEQQIQDYRMAFAMMCYRPEFEELKKPYLEDLPNKLKLLTSFIGKRQFIAGDYVTYVDFMLYEWLDQQTLLVQTALDEFPELKAYHNRVKSLPKVAEYLASNKNISYPINGDMAVFGGRDSKK</sequence>
<evidence type="ECO:0000256" key="3">
    <source>
        <dbReference type="ARBA" id="ARBA00012452"/>
    </source>
</evidence>
<evidence type="ECO:0000256" key="2">
    <source>
        <dbReference type="ARBA" id="ARBA00005861"/>
    </source>
</evidence>
<proteinExistence type="inferred from homology"/>
<dbReference type="InterPro" id="IPR004045">
    <property type="entry name" value="Glutathione_S-Trfase_N"/>
</dbReference>
<dbReference type="InterPro" id="IPR050213">
    <property type="entry name" value="GST_superfamily"/>
</dbReference>
<evidence type="ECO:0000256" key="1">
    <source>
        <dbReference type="ARBA" id="ARBA00003701"/>
    </source>
</evidence>
<dbReference type="InterPro" id="IPR040079">
    <property type="entry name" value="Glutathione_S-Trfase"/>
</dbReference>
<dbReference type="Gene3D" id="1.20.1050.10">
    <property type="match status" value="1"/>
</dbReference>
<keyword evidence="4" id="KW-0808">Transferase</keyword>
<comment type="caution">
    <text evidence="8">The sequence shown here is derived from an EMBL/GenBank/DDBJ whole genome shotgun (WGS) entry which is preliminary data.</text>
</comment>
<dbReference type="SUPFAM" id="SSF47616">
    <property type="entry name" value="GST C-terminal domain-like"/>
    <property type="match status" value="1"/>
</dbReference>